<sequence>MNSANIVKQNKIFHFFACFLLVFCLTVQISLTQNPDSATNIPRTTQAETKNNRATHNEYSNQEKLNRIDAQLKYNDSIWLKRYDNFRNYHHISNEISILEKTNLESTLNSQESHRLETLKKQQSLLEQYRSKPFGELLDKPLLNEPPIINNPFGIFGALSFIKHISSVRDNMQKNKYDLDQLITTLEKKSEILQAILKDNHLAISQKNHYKNSLEDVQNEILELQSARNIFETTMDVFGKDSDEIIANLEMHIKNQILKLGYIGIGILISIVIAFALKMLVKRYIHHHERAYTTSKVINFFNITVIFLILLFAYIDNATYAVAMVGFASAGLAIAMKDMFMSTLGWLVIVVGGSVHVGDRIRIKKENEVFIGDVLDISMLRITIYDDITLTSYRDNHRAGRLIFIPNNYIFTHLIANYTHGDLSNIWDSVEVCVTFDSNITKAKNIALEVATTHAKLYTEQTRMQMQRMRDRFSFVHSVNVNPRVFNFIKENGMEISVWFQNYAYGTLHLKSLIAQEIIEKYLQDENIHIAYPITRIVYQSQDGLSKQPSDLLNSQYHTT</sequence>
<evidence type="ECO:0000256" key="2">
    <source>
        <dbReference type="ARBA" id="ARBA00022692"/>
    </source>
</evidence>
<dbReference type="Gene3D" id="2.30.30.60">
    <property type="match status" value="1"/>
</dbReference>
<dbReference type="EMBL" id="NXLW01000011">
    <property type="protein sequence ID" value="RDU71573.1"/>
    <property type="molecule type" value="Genomic_DNA"/>
</dbReference>
<name>A0A3D8J2E7_9HELI</name>
<keyword evidence="5" id="KW-0175">Coiled coil</keyword>
<comment type="subcellular location">
    <subcellularLocation>
        <location evidence="1">Membrane</location>
    </subcellularLocation>
</comment>
<feature type="transmembrane region" description="Helical" evidence="6">
    <location>
        <begin position="327"/>
        <end position="355"/>
    </location>
</feature>
<feature type="transmembrane region" description="Helical" evidence="6">
    <location>
        <begin position="297"/>
        <end position="315"/>
    </location>
</feature>
<dbReference type="InterPro" id="IPR010920">
    <property type="entry name" value="LSM_dom_sf"/>
</dbReference>
<evidence type="ECO:0000256" key="3">
    <source>
        <dbReference type="ARBA" id="ARBA00022989"/>
    </source>
</evidence>
<proteinExistence type="predicted"/>
<dbReference type="Pfam" id="PF00924">
    <property type="entry name" value="MS_channel_2nd"/>
    <property type="match status" value="1"/>
</dbReference>
<dbReference type="AlphaFoldDB" id="A0A3D8J2E7"/>
<dbReference type="RefSeq" id="WP_104763296.1">
    <property type="nucleotide sequence ID" value="NZ_FZPM01000018.1"/>
</dbReference>
<protein>
    <recommendedName>
        <fullName evidence="7">Mechanosensitive ion channel MscS domain-containing protein</fullName>
    </recommendedName>
</protein>
<keyword evidence="9" id="KW-1185">Reference proteome</keyword>
<feature type="domain" description="Mechanosensitive ion channel MscS" evidence="7">
    <location>
        <begin position="338"/>
        <end position="420"/>
    </location>
</feature>
<dbReference type="OrthoDB" id="5337452at2"/>
<accession>A0A3D8J2E7</accession>
<dbReference type="PANTHER" id="PTHR30566">
    <property type="entry name" value="YNAI-RELATED MECHANOSENSITIVE ION CHANNEL"/>
    <property type="match status" value="1"/>
</dbReference>
<dbReference type="SUPFAM" id="SSF50182">
    <property type="entry name" value="Sm-like ribonucleoproteins"/>
    <property type="match status" value="1"/>
</dbReference>
<keyword evidence="4 6" id="KW-0472">Membrane</keyword>
<dbReference type="InterPro" id="IPR023408">
    <property type="entry name" value="MscS_beta-dom_sf"/>
</dbReference>
<keyword evidence="3 6" id="KW-1133">Transmembrane helix</keyword>
<evidence type="ECO:0000313" key="8">
    <source>
        <dbReference type="EMBL" id="RDU71573.1"/>
    </source>
</evidence>
<dbReference type="PANTHER" id="PTHR30566:SF5">
    <property type="entry name" value="MECHANOSENSITIVE ION CHANNEL PROTEIN 1, MITOCHONDRIAL-RELATED"/>
    <property type="match status" value="1"/>
</dbReference>
<gene>
    <name evidence="8" type="ORF">CQA66_06335</name>
</gene>
<keyword evidence="2 6" id="KW-0812">Transmembrane</keyword>
<evidence type="ECO:0000313" key="9">
    <source>
        <dbReference type="Proteomes" id="UP000256424"/>
    </source>
</evidence>
<feature type="transmembrane region" description="Helical" evidence="6">
    <location>
        <begin position="12"/>
        <end position="31"/>
    </location>
</feature>
<organism evidence="8 9">
    <name type="scientific">Helicobacter aurati</name>
    <dbReference type="NCBI Taxonomy" id="137778"/>
    <lineage>
        <taxon>Bacteria</taxon>
        <taxon>Pseudomonadati</taxon>
        <taxon>Campylobacterota</taxon>
        <taxon>Epsilonproteobacteria</taxon>
        <taxon>Campylobacterales</taxon>
        <taxon>Helicobacteraceae</taxon>
        <taxon>Helicobacter</taxon>
    </lineage>
</organism>
<evidence type="ECO:0000256" key="4">
    <source>
        <dbReference type="ARBA" id="ARBA00023136"/>
    </source>
</evidence>
<evidence type="ECO:0000256" key="6">
    <source>
        <dbReference type="SAM" id="Phobius"/>
    </source>
</evidence>
<evidence type="ECO:0000259" key="7">
    <source>
        <dbReference type="Pfam" id="PF00924"/>
    </source>
</evidence>
<evidence type="ECO:0000256" key="5">
    <source>
        <dbReference type="SAM" id="Coils"/>
    </source>
</evidence>
<dbReference type="GO" id="GO:0008381">
    <property type="term" value="F:mechanosensitive monoatomic ion channel activity"/>
    <property type="evidence" value="ECO:0007669"/>
    <property type="project" value="UniProtKB-ARBA"/>
</dbReference>
<feature type="transmembrane region" description="Helical" evidence="6">
    <location>
        <begin position="260"/>
        <end position="277"/>
    </location>
</feature>
<feature type="coiled-coil region" evidence="5">
    <location>
        <begin position="207"/>
        <end position="234"/>
    </location>
</feature>
<dbReference type="GO" id="GO:0016020">
    <property type="term" value="C:membrane"/>
    <property type="evidence" value="ECO:0007669"/>
    <property type="project" value="UniProtKB-SubCell"/>
</dbReference>
<dbReference type="Proteomes" id="UP000256424">
    <property type="component" value="Unassembled WGS sequence"/>
</dbReference>
<reference evidence="8 9" key="1">
    <citation type="submission" date="2018-04" db="EMBL/GenBank/DDBJ databases">
        <title>Novel Campyloabacter and Helicobacter Species and Strains.</title>
        <authorList>
            <person name="Mannion A.J."/>
            <person name="Shen Z."/>
            <person name="Fox J.G."/>
        </authorList>
    </citation>
    <scope>NUCLEOTIDE SEQUENCE [LARGE SCALE GENOMIC DNA]</scope>
    <source>
        <strain evidence="8 9">MIT 97-5075</strain>
    </source>
</reference>
<evidence type="ECO:0000256" key="1">
    <source>
        <dbReference type="ARBA" id="ARBA00004370"/>
    </source>
</evidence>
<comment type="caution">
    <text evidence="8">The sequence shown here is derived from an EMBL/GenBank/DDBJ whole genome shotgun (WGS) entry which is preliminary data.</text>
</comment>
<dbReference type="InterPro" id="IPR006685">
    <property type="entry name" value="MscS_channel_2nd"/>
</dbReference>